<keyword evidence="1" id="KW-1133">Transmembrane helix</keyword>
<protein>
    <submittedName>
        <fullName evidence="2">YtxH domain-containing protein</fullName>
    </submittedName>
</protein>
<keyword evidence="1" id="KW-0812">Transmembrane</keyword>
<gene>
    <name evidence="2" type="ORF">OW729_12020</name>
</gene>
<reference evidence="2" key="1">
    <citation type="submission" date="2022-12" db="EMBL/GenBank/DDBJ databases">
        <title>Clostridium sp. nov., isolated from industrial wastewater.</title>
        <authorList>
            <person name="Jiayan W."/>
        </authorList>
    </citation>
    <scope>NUCLEOTIDE SEQUENCE</scope>
    <source>
        <strain evidence="2">ZC22-4</strain>
    </source>
</reference>
<evidence type="ECO:0000313" key="3">
    <source>
        <dbReference type="Proteomes" id="UP001144612"/>
    </source>
</evidence>
<accession>A0ABT4DAJ7</accession>
<evidence type="ECO:0000256" key="1">
    <source>
        <dbReference type="SAM" id="Phobius"/>
    </source>
</evidence>
<name>A0ABT4DAJ7_9CLOT</name>
<organism evidence="2 3">
    <name type="scientific">Clostridium brassicae</name>
    <dbReference type="NCBI Taxonomy" id="2999072"/>
    <lineage>
        <taxon>Bacteria</taxon>
        <taxon>Bacillati</taxon>
        <taxon>Bacillota</taxon>
        <taxon>Clostridia</taxon>
        <taxon>Eubacteriales</taxon>
        <taxon>Clostridiaceae</taxon>
        <taxon>Clostridium</taxon>
    </lineage>
</organism>
<keyword evidence="1" id="KW-0472">Membrane</keyword>
<proteinExistence type="predicted"/>
<feature type="transmembrane region" description="Helical" evidence="1">
    <location>
        <begin position="6"/>
        <end position="24"/>
    </location>
</feature>
<evidence type="ECO:0000313" key="2">
    <source>
        <dbReference type="EMBL" id="MCY6959334.1"/>
    </source>
</evidence>
<dbReference type="Proteomes" id="UP001144612">
    <property type="component" value="Unassembled WGS sequence"/>
</dbReference>
<dbReference type="RefSeq" id="WP_268061762.1">
    <property type="nucleotide sequence ID" value="NZ_JAPQFJ010000012.1"/>
</dbReference>
<keyword evidence="3" id="KW-1185">Reference proteome</keyword>
<comment type="caution">
    <text evidence="2">The sequence shown here is derived from an EMBL/GenBank/DDBJ whole genome shotgun (WGS) entry which is preliminary data.</text>
</comment>
<dbReference type="EMBL" id="JAPQFJ010000012">
    <property type="protein sequence ID" value="MCY6959334.1"/>
    <property type="molecule type" value="Genomic_DNA"/>
</dbReference>
<sequence length="58" mass="6594">MRAKFVRGMTAGAVLGVTAGMLLVPQMNRGTRKRLRRNGRNMIHTVEGMYDTIMDWAR</sequence>